<evidence type="ECO:0000313" key="4">
    <source>
        <dbReference type="Proteomes" id="UP000613580"/>
    </source>
</evidence>
<reference evidence="3" key="1">
    <citation type="submission" date="2020-05" db="EMBL/GenBank/DDBJ databases">
        <title>Mycena genomes resolve the evolution of fungal bioluminescence.</title>
        <authorList>
            <person name="Tsai I.J."/>
        </authorList>
    </citation>
    <scope>NUCLEOTIDE SEQUENCE</scope>
    <source>
        <strain evidence="3">110903Hualien_Pintung</strain>
    </source>
</reference>
<feature type="domain" description="KOW" evidence="2">
    <location>
        <begin position="207"/>
        <end position="234"/>
    </location>
</feature>
<dbReference type="EMBL" id="JACAZE010000013">
    <property type="protein sequence ID" value="KAF7300530.1"/>
    <property type="molecule type" value="Genomic_DNA"/>
</dbReference>
<protein>
    <recommendedName>
        <fullName evidence="2">KOW domain-containing protein</fullName>
    </recommendedName>
</protein>
<organism evidence="3 4">
    <name type="scientific">Mycena chlorophos</name>
    <name type="common">Agaric fungus</name>
    <name type="synonym">Agaricus chlorophos</name>
    <dbReference type="NCBI Taxonomy" id="658473"/>
    <lineage>
        <taxon>Eukaryota</taxon>
        <taxon>Fungi</taxon>
        <taxon>Dikarya</taxon>
        <taxon>Basidiomycota</taxon>
        <taxon>Agaricomycotina</taxon>
        <taxon>Agaricomycetes</taxon>
        <taxon>Agaricomycetidae</taxon>
        <taxon>Agaricales</taxon>
        <taxon>Marasmiineae</taxon>
        <taxon>Mycenaceae</taxon>
        <taxon>Mycena</taxon>
    </lineage>
</organism>
<accession>A0A8H6SIX2</accession>
<proteinExistence type="predicted"/>
<dbReference type="InterPro" id="IPR005824">
    <property type="entry name" value="KOW"/>
</dbReference>
<comment type="caution">
    <text evidence="3">The sequence shown here is derived from an EMBL/GenBank/DDBJ whole genome shotgun (WGS) entry which is preliminary data.</text>
</comment>
<feature type="domain" description="KOW" evidence="2">
    <location>
        <begin position="260"/>
        <end position="287"/>
    </location>
</feature>
<dbReference type="AlphaFoldDB" id="A0A8H6SIX2"/>
<gene>
    <name evidence="3" type="ORF">HMN09_00937500</name>
</gene>
<evidence type="ECO:0000256" key="1">
    <source>
        <dbReference type="SAM" id="MobiDB-lite"/>
    </source>
</evidence>
<feature type="region of interest" description="Disordered" evidence="1">
    <location>
        <begin position="347"/>
        <end position="367"/>
    </location>
</feature>
<evidence type="ECO:0000313" key="3">
    <source>
        <dbReference type="EMBL" id="KAF7300530.1"/>
    </source>
</evidence>
<evidence type="ECO:0000259" key="2">
    <source>
        <dbReference type="SMART" id="SM00739"/>
    </source>
</evidence>
<keyword evidence="4" id="KW-1185">Reference proteome</keyword>
<name>A0A8H6SIX2_MYCCL</name>
<dbReference type="SMART" id="SM00739">
    <property type="entry name" value="KOW"/>
    <property type="match status" value="2"/>
</dbReference>
<dbReference type="Proteomes" id="UP000613580">
    <property type="component" value="Unassembled WGS sequence"/>
</dbReference>
<sequence>MAPDVMQDEEQALSAPPLQQDAAVWARLKSDIHGVRKYQLGLLFESEFWYTCDKTTLLSPLAPSTPPELILQDCVVRKATESRETLRVAAEYPVVPDAAEIRHWESVDENTDCDIVCNTPTTILAPGNRVTVFAHVMHEKPGLRRSGFITDAQRNGLCRVRVCAGGKPIRALSDALISDLLSIPTHGDEIVVDGDEVRPHFLVGDVTPVVGDRVVVLAGPHRRRVGTVDHRQQLSGTTVVGIRSGEIILNNVAVSHIARLLLPGDKVKIVYGHFAGEEGYISRTFSLNNKHPTEPQVPAGGIQVHLNKNNTPVETIAQWVRFLRTDGTSPGNGSTYELEQADEVVPQNSTKLTKGWTGSSSQKNECW</sequence>